<dbReference type="STRING" id="1798497.A3D71_04170"/>
<organism evidence="2 3">
    <name type="scientific">Candidatus Kaiserbacteria bacterium RIFCSPHIGHO2_02_FULL_55_20</name>
    <dbReference type="NCBI Taxonomy" id="1798497"/>
    <lineage>
        <taxon>Bacteria</taxon>
        <taxon>Candidatus Kaiseribacteriota</taxon>
    </lineage>
</organism>
<keyword evidence="1" id="KW-1133">Transmembrane helix</keyword>
<feature type="transmembrane region" description="Helical" evidence="1">
    <location>
        <begin position="47"/>
        <end position="72"/>
    </location>
</feature>
<proteinExistence type="predicted"/>
<evidence type="ECO:0000256" key="1">
    <source>
        <dbReference type="SAM" id="Phobius"/>
    </source>
</evidence>
<name>A0A1F6DYN5_9BACT</name>
<comment type="caution">
    <text evidence="2">The sequence shown here is derived from an EMBL/GenBank/DDBJ whole genome shotgun (WGS) entry which is preliminary data.</text>
</comment>
<keyword evidence="1" id="KW-0472">Membrane</keyword>
<evidence type="ECO:0000313" key="3">
    <source>
        <dbReference type="Proteomes" id="UP000177652"/>
    </source>
</evidence>
<dbReference type="AlphaFoldDB" id="A0A1F6DYN5"/>
<dbReference type="Proteomes" id="UP000177652">
    <property type="component" value="Unassembled WGS sequence"/>
</dbReference>
<feature type="transmembrane region" description="Helical" evidence="1">
    <location>
        <begin position="84"/>
        <end position="108"/>
    </location>
</feature>
<keyword evidence="1" id="KW-0812">Transmembrane</keyword>
<sequence>MNKIPLNRYTRISVILFGIGLFLYASVVLWGQIWAPIFGPDIGGAQPLFLGILSEGLLVDIVFIFISSVLALGTMDSTKEKGRVLSWIFALLFGIGTIWVAGLIYVSWALSGMVT</sequence>
<feature type="transmembrane region" description="Helical" evidence="1">
    <location>
        <begin position="12"/>
        <end position="35"/>
    </location>
</feature>
<protein>
    <submittedName>
        <fullName evidence="2">Uncharacterized protein</fullName>
    </submittedName>
</protein>
<evidence type="ECO:0000313" key="2">
    <source>
        <dbReference type="EMBL" id="OGG66506.1"/>
    </source>
</evidence>
<reference evidence="2 3" key="1">
    <citation type="journal article" date="2016" name="Nat. Commun.">
        <title>Thousands of microbial genomes shed light on interconnected biogeochemical processes in an aquifer system.</title>
        <authorList>
            <person name="Anantharaman K."/>
            <person name="Brown C.T."/>
            <person name="Hug L.A."/>
            <person name="Sharon I."/>
            <person name="Castelle C.J."/>
            <person name="Probst A.J."/>
            <person name="Thomas B.C."/>
            <person name="Singh A."/>
            <person name="Wilkins M.J."/>
            <person name="Karaoz U."/>
            <person name="Brodie E.L."/>
            <person name="Williams K.H."/>
            <person name="Hubbard S.S."/>
            <person name="Banfield J.F."/>
        </authorList>
    </citation>
    <scope>NUCLEOTIDE SEQUENCE [LARGE SCALE GENOMIC DNA]</scope>
</reference>
<gene>
    <name evidence="2" type="ORF">A3D71_04170</name>
</gene>
<accession>A0A1F6DYN5</accession>
<dbReference type="EMBL" id="MFLK01000005">
    <property type="protein sequence ID" value="OGG66506.1"/>
    <property type="molecule type" value="Genomic_DNA"/>
</dbReference>